<dbReference type="InterPro" id="IPR003593">
    <property type="entry name" value="AAA+_ATPase"/>
</dbReference>
<evidence type="ECO:0000256" key="1">
    <source>
        <dbReference type="ARBA" id="ARBA00005417"/>
    </source>
</evidence>
<dbReference type="PATRIC" id="fig|883081.3.peg.882"/>
<accession>K9EWI6</accession>
<feature type="domain" description="ABC transporter" evidence="6">
    <location>
        <begin position="2"/>
        <end position="236"/>
    </location>
</feature>
<dbReference type="RefSeq" id="WP_003777775.1">
    <property type="nucleotide sequence ID" value="NZ_JH992958.1"/>
</dbReference>
<evidence type="ECO:0000256" key="3">
    <source>
        <dbReference type="ARBA" id="ARBA00022741"/>
    </source>
</evidence>
<comment type="similarity">
    <text evidence="1">Belongs to the ABC transporter superfamily.</text>
</comment>
<dbReference type="GO" id="GO:0015418">
    <property type="term" value="F:ABC-type quaternary ammonium compound transporting activity"/>
    <property type="evidence" value="ECO:0007669"/>
    <property type="project" value="UniProtKB-EC"/>
</dbReference>
<dbReference type="PROSITE" id="PS00211">
    <property type="entry name" value="ABC_TRANSPORTER_1"/>
    <property type="match status" value="1"/>
</dbReference>
<dbReference type="SMART" id="SM00382">
    <property type="entry name" value="AAA"/>
    <property type="match status" value="1"/>
</dbReference>
<proteinExistence type="inferred from homology"/>
<dbReference type="InterPro" id="IPR027417">
    <property type="entry name" value="P-loop_NTPase"/>
</dbReference>
<dbReference type="STRING" id="883081.HMPREF9698_00885"/>
<dbReference type="InterPro" id="IPR017871">
    <property type="entry name" value="ABC_transporter-like_CS"/>
</dbReference>
<dbReference type="Pfam" id="PF00005">
    <property type="entry name" value="ABC_tran"/>
    <property type="match status" value="1"/>
</dbReference>
<evidence type="ECO:0000256" key="5">
    <source>
        <dbReference type="ARBA" id="ARBA00066388"/>
    </source>
</evidence>
<dbReference type="Gene3D" id="3.40.50.300">
    <property type="entry name" value="P-loop containing nucleotide triphosphate hydrolases"/>
    <property type="match status" value="1"/>
</dbReference>
<keyword evidence="8" id="KW-1185">Reference proteome</keyword>
<comment type="caution">
    <text evidence="7">The sequence shown here is derived from an EMBL/GenBank/DDBJ whole genome shotgun (WGS) entry which is preliminary data.</text>
</comment>
<dbReference type="GO" id="GO:0016887">
    <property type="term" value="F:ATP hydrolysis activity"/>
    <property type="evidence" value="ECO:0007669"/>
    <property type="project" value="InterPro"/>
</dbReference>
<dbReference type="SUPFAM" id="SSF52540">
    <property type="entry name" value="P-loop containing nucleoside triphosphate hydrolases"/>
    <property type="match status" value="1"/>
</dbReference>
<dbReference type="InterPro" id="IPR003439">
    <property type="entry name" value="ABC_transporter-like_ATP-bd"/>
</dbReference>
<dbReference type="GO" id="GO:0005524">
    <property type="term" value="F:ATP binding"/>
    <property type="evidence" value="ECO:0007669"/>
    <property type="project" value="UniProtKB-KW"/>
</dbReference>
<dbReference type="OrthoDB" id="9802264at2"/>
<gene>
    <name evidence="7" type="ORF">HMPREF9698_00885</name>
</gene>
<name>K9EWI6_9LACT</name>
<dbReference type="EC" id="7.6.2.9" evidence="5"/>
<evidence type="ECO:0000256" key="2">
    <source>
        <dbReference type="ARBA" id="ARBA00022448"/>
    </source>
</evidence>
<protein>
    <recommendedName>
        <fullName evidence="5">ABC-type quaternary amine transporter</fullName>
        <ecNumber evidence="5">7.6.2.9</ecNumber>
    </recommendedName>
</protein>
<dbReference type="eggNOG" id="COG1125">
    <property type="taxonomic scope" value="Bacteria"/>
</dbReference>
<organism evidence="7 8">
    <name type="scientific">Alloiococcus otitis ATCC 51267</name>
    <dbReference type="NCBI Taxonomy" id="883081"/>
    <lineage>
        <taxon>Bacteria</taxon>
        <taxon>Bacillati</taxon>
        <taxon>Bacillota</taxon>
        <taxon>Bacilli</taxon>
        <taxon>Lactobacillales</taxon>
        <taxon>Carnobacteriaceae</taxon>
        <taxon>Alloiococcus</taxon>
    </lineage>
</organism>
<evidence type="ECO:0000313" key="7">
    <source>
        <dbReference type="EMBL" id="EKU93590.1"/>
    </source>
</evidence>
<reference evidence="7 8" key="1">
    <citation type="submission" date="2012-09" db="EMBL/GenBank/DDBJ databases">
        <title>The Genome Sequence of Alloiococcus otitis ATCC 51267.</title>
        <authorList>
            <consortium name="The Broad Institute Genome Sequencing Platform"/>
            <person name="Earl A."/>
            <person name="Ward D."/>
            <person name="Feldgarden M."/>
            <person name="Gevers D."/>
            <person name="Huys G."/>
            <person name="Walker B."/>
            <person name="Young S.K."/>
            <person name="Zeng Q."/>
            <person name="Gargeya S."/>
            <person name="Fitzgerald M."/>
            <person name="Haas B."/>
            <person name="Abouelleil A."/>
            <person name="Alvarado L."/>
            <person name="Arachchi H.M."/>
            <person name="Berlin A.M."/>
            <person name="Chapman S.B."/>
            <person name="Goldberg J."/>
            <person name="Griggs A."/>
            <person name="Gujja S."/>
            <person name="Hansen M."/>
            <person name="Howarth C."/>
            <person name="Imamovic A."/>
            <person name="Larimer J."/>
            <person name="McCowen C."/>
            <person name="Montmayeur A."/>
            <person name="Murphy C."/>
            <person name="Neiman D."/>
            <person name="Pearson M."/>
            <person name="Priest M."/>
            <person name="Roberts A."/>
            <person name="Saif S."/>
            <person name="Shea T."/>
            <person name="Sisk P."/>
            <person name="Sykes S."/>
            <person name="Wortman J."/>
            <person name="Nusbaum C."/>
            <person name="Birren B."/>
        </authorList>
    </citation>
    <scope>NUCLEOTIDE SEQUENCE [LARGE SCALE GENOMIC DNA]</scope>
    <source>
        <strain evidence="7 8">ATCC 51267</strain>
    </source>
</reference>
<keyword evidence="4" id="KW-0067">ATP-binding</keyword>
<keyword evidence="2" id="KW-0813">Transport</keyword>
<dbReference type="PROSITE" id="PS50893">
    <property type="entry name" value="ABC_TRANSPORTER_2"/>
    <property type="match status" value="1"/>
</dbReference>
<dbReference type="Proteomes" id="UP000009875">
    <property type="component" value="Unassembled WGS sequence"/>
</dbReference>
<dbReference type="HOGENOM" id="CLU_000604_1_5_9"/>
<dbReference type="PANTHER" id="PTHR43117">
    <property type="entry name" value="OSMOPROTECTANT IMPORT ATP-BINDING PROTEIN OSMV"/>
    <property type="match status" value="1"/>
</dbReference>
<dbReference type="AlphaFoldDB" id="K9EWI6"/>
<evidence type="ECO:0000313" key="8">
    <source>
        <dbReference type="Proteomes" id="UP000009875"/>
    </source>
</evidence>
<evidence type="ECO:0000259" key="6">
    <source>
        <dbReference type="PROSITE" id="PS50893"/>
    </source>
</evidence>
<keyword evidence="3" id="KW-0547">Nucleotide-binding</keyword>
<dbReference type="PANTHER" id="PTHR43117:SF4">
    <property type="entry name" value="OSMOPROTECTANT IMPORT ATP-BINDING PROTEIN OSMV"/>
    <property type="match status" value="1"/>
</dbReference>
<sequence length="321" mass="35931">MITFDQVSKVYGDTAVVKDLTLTIETGEVFVFIGPSGSGKTTSLKMINKLIENSKGDILIDGKPHSQYDLHELRWNIGYVLQQIALFPNMTVEENIALVPEMKEWDKESIDQRIDELLTMVNLDPKSYRKRPVSDLSGGQQQRIGVLRALAANPDILLMDEPFSALDPLSRSKLQDELLAIQDQLHKTIVFVTHDIQEALKLGDRICIMKEGQVEQIGTPDQILNQPESDFVKDFVKTGLPTYPDQDHIDQVIAGGFYSKVSKNLEGSSSLQADQETHALLQALSQKDSVYVLHQGQSYLISQTDYLQYLSKKPGLGDRGK</sequence>
<dbReference type="EMBL" id="AGXA01000018">
    <property type="protein sequence ID" value="EKU93590.1"/>
    <property type="molecule type" value="Genomic_DNA"/>
</dbReference>
<evidence type="ECO:0000256" key="4">
    <source>
        <dbReference type="ARBA" id="ARBA00022840"/>
    </source>
</evidence>
<dbReference type="FunFam" id="3.40.50.300:FF:000425">
    <property type="entry name" value="Probable ABC transporter, ATP-binding subunit"/>
    <property type="match status" value="1"/>
</dbReference>